<dbReference type="AlphaFoldDB" id="A0A1I8N8N0"/>
<dbReference type="InterPro" id="IPR015897">
    <property type="entry name" value="CHK_kinase-like"/>
</dbReference>
<accession>A0A1I8N8N0</accession>
<dbReference type="SMART" id="SM00587">
    <property type="entry name" value="CHK"/>
    <property type="match status" value="1"/>
</dbReference>
<dbReference type="VEuPathDB" id="VectorBase:MDOMA2_002559"/>
<dbReference type="EnsemblMetazoa" id="MDOA012706-RA">
    <property type="protein sequence ID" value="MDOA012706-PA"/>
    <property type="gene ID" value="MDOA012706"/>
</dbReference>
<sequence length="412" mass="47908">MSANKDTSNVPKWLEARLFEGVLKENVPNYKEIKEFKAYAGLPAGENYSTVITRIEIDAELQDGSTVKKFFILKTEHESDLYKELTEGADCFKFEHVTYEELIPAFEKLYHEAGKEISFGAKYYKLPISRGHLLLEDLCQRNFKNANRLECLDMKHAKQVLKKMAEWHAVSAVHKENIGKYDEALIIGAYNDQLRKGITTFFEGMTKYMLRCLHLYENPEDYKEKIEKLLNSVIDELWKATRVDDADFNVLNHCDCWTNNIMFQYGEAGQLLDTYFVDLAMPKYGSPAQDLIYFILSSLQADIKIKQFDHLIQYYHENLVENLELLKYPKAKPTLKELHILLHKYRIWGYCTTVGVLAVALLDSSEMSTFDNFLGDSDDGDKFKLMMFTNKRYIQHVNVILPWLLNRGALDF</sequence>
<dbReference type="STRING" id="7370.A0A1I8N8N0"/>
<protein>
    <recommendedName>
        <fullName evidence="1">CHK kinase-like domain-containing protein</fullName>
    </recommendedName>
</protein>
<name>A0A1I8N8N0_MUSDO</name>
<dbReference type="SUPFAM" id="SSF56112">
    <property type="entry name" value="Protein kinase-like (PK-like)"/>
    <property type="match status" value="1"/>
</dbReference>
<dbReference type="RefSeq" id="XP_005180135.2">
    <property type="nucleotide sequence ID" value="XM_005180078.4"/>
</dbReference>
<reference evidence="2" key="1">
    <citation type="submission" date="2020-05" db="UniProtKB">
        <authorList>
            <consortium name="EnsemblMetazoa"/>
        </authorList>
    </citation>
    <scope>IDENTIFICATION</scope>
    <source>
        <strain evidence="2">Aabys</strain>
    </source>
</reference>
<dbReference type="KEGG" id="mde:101888759"/>
<dbReference type="eggNOG" id="ENOG502RZD1">
    <property type="taxonomic scope" value="Eukaryota"/>
</dbReference>
<evidence type="ECO:0000313" key="2">
    <source>
        <dbReference type="EnsemblMetazoa" id="MDOA012706-PA"/>
    </source>
</evidence>
<organism evidence="2">
    <name type="scientific">Musca domestica</name>
    <name type="common">House fly</name>
    <dbReference type="NCBI Taxonomy" id="7370"/>
    <lineage>
        <taxon>Eukaryota</taxon>
        <taxon>Metazoa</taxon>
        <taxon>Ecdysozoa</taxon>
        <taxon>Arthropoda</taxon>
        <taxon>Hexapoda</taxon>
        <taxon>Insecta</taxon>
        <taxon>Pterygota</taxon>
        <taxon>Neoptera</taxon>
        <taxon>Endopterygota</taxon>
        <taxon>Diptera</taxon>
        <taxon>Brachycera</taxon>
        <taxon>Muscomorpha</taxon>
        <taxon>Muscoidea</taxon>
        <taxon>Muscidae</taxon>
        <taxon>Musca</taxon>
    </lineage>
</organism>
<dbReference type="PANTHER" id="PTHR11012">
    <property type="entry name" value="PROTEIN KINASE-LIKE DOMAIN-CONTAINING"/>
    <property type="match status" value="1"/>
</dbReference>
<dbReference type="OrthoDB" id="191037at2759"/>
<feature type="domain" description="CHK kinase-like" evidence="1">
    <location>
        <begin position="133"/>
        <end position="325"/>
    </location>
</feature>
<evidence type="ECO:0000259" key="1">
    <source>
        <dbReference type="SMART" id="SM00587"/>
    </source>
</evidence>
<dbReference type="Pfam" id="PF02958">
    <property type="entry name" value="EcKL"/>
    <property type="match status" value="1"/>
</dbReference>
<gene>
    <name evidence="2" type="primary">101888759</name>
</gene>
<dbReference type="InterPro" id="IPR011009">
    <property type="entry name" value="Kinase-like_dom_sf"/>
</dbReference>
<dbReference type="PANTHER" id="PTHR11012:SF6">
    <property type="entry name" value="CHK DOMAIN OV1-RELATED"/>
    <property type="match status" value="1"/>
</dbReference>
<dbReference type="Gene3D" id="3.90.1200.10">
    <property type="match status" value="1"/>
</dbReference>
<proteinExistence type="predicted"/>
<dbReference type="InterPro" id="IPR004119">
    <property type="entry name" value="EcKL"/>
</dbReference>
<dbReference type="VEuPathDB" id="VectorBase:MDOA012706"/>